<dbReference type="InterPro" id="IPR039447">
    <property type="entry name" value="UreH-like_TM_dom"/>
</dbReference>
<keyword evidence="1" id="KW-0812">Transmembrane</keyword>
<evidence type="ECO:0000313" key="3">
    <source>
        <dbReference type="EMBL" id="HEB96831.1"/>
    </source>
</evidence>
<feature type="transmembrane region" description="Helical" evidence="1">
    <location>
        <begin position="205"/>
        <end position="223"/>
    </location>
</feature>
<comment type="caution">
    <text evidence="3">The sequence shown here is derived from an EMBL/GenBank/DDBJ whole genome shotgun (WGS) entry which is preliminary data.</text>
</comment>
<reference evidence="3" key="1">
    <citation type="journal article" date="2020" name="mSystems">
        <title>Genome- and Community-Level Interaction Insights into Carbon Utilization and Element Cycling Functions of Hydrothermarchaeota in Hydrothermal Sediment.</title>
        <authorList>
            <person name="Zhou Z."/>
            <person name="Liu Y."/>
            <person name="Xu W."/>
            <person name="Pan J."/>
            <person name="Luo Z.H."/>
            <person name="Li M."/>
        </authorList>
    </citation>
    <scope>NUCLEOTIDE SEQUENCE [LARGE SCALE GENOMIC DNA]</scope>
    <source>
        <strain evidence="3">HyVt-443</strain>
    </source>
</reference>
<gene>
    <name evidence="3" type="ORF">ENI96_10430</name>
</gene>
<sequence length="226" mass="23873">MEAWLPYLSAFVVGLLGGVHCVGMCGGIVGALTFGLPPERRRGIAAMLPFQLAYNLGRILSYVLAGAVMGGVGILLAQLMPVYYAQRVLLGIAGLFMVLLGLYLSGWWMVLGRLERAGGAVWRRLEPLGRRLLPVTSPGRALVVGMIWGWIPCGLVYSMLVNAVAAGGALQGAALMLAFALGTLPNLLLMGMLAGAAARLSGSPLVRRVAGVTVMLFGLYTLWQAF</sequence>
<feature type="transmembrane region" description="Helical" evidence="1">
    <location>
        <begin position="163"/>
        <end position="184"/>
    </location>
</feature>
<feature type="transmembrane region" description="Helical" evidence="1">
    <location>
        <begin position="88"/>
        <end position="111"/>
    </location>
</feature>
<dbReference type="Pfam" id="PF13386">
    <property type="entry name" value="DsbD_2"/>
    <property type="match status" value="1"/>
</dbReference>
<evidence type="ECO:0000256" key="1">
    <source>
        <dbReference type="SAM" id="Phobius"/>
    </source>
</evidence>
<evidence type="ECO:0000259" key="2">
    <source>
        <dbReference type="Pfam" id="PF13386"/>
    </source>
</evidence>
<keyword evidence="1" id="KW-1133">Transmembrane helix</keyword>
<dbReference type="AlphaFoldDB" id="A0A831W7R8"/>
<organism evidence="3">
    <name type="scientific">Sedimenticola thiotaurini</name>
    <dbReference type="NCBI Taxonomy" id="1543721"/>
    <lineage>
        <taxon>Bacteria</taxon>
        <taxon>Pseudomonadati</taxon>
        <taxon>Pseudomonadota</taxon>
        <taxon>Gammaproteobacteria</taxon>
        <taxon>Chromatiales</taxon>
        <taxon>Sedimenticolaceae</taxon>
        <taxon>Sedimenticola</taxon>
    </lineage>
</organism>
<protein>
    <submittedName>
        <fullName evidence="3">Sulfite exporter TauE/SafE family protein</fullName>
    </submittedName>
</protein>
<proteinExistence type="predicted"/>
<keyword evidence="1" id="KW-0472">Membrane</keyword>
<dbReference type="PANTHER" id="PTHR42208:SF1">
    <property type="entry name" value="HEAVY METAL TRANSPORTER"/>
    <property type="match status" value="1"/>
</dbReference>
<feature type="transmembrane region" description="Helical" evidence="1">
    <location>
        <begin position="6"/>
        <end position="36"/>
    </location>
</feature>
<dbReference type="Proteomes" id="UP000886251">
    <property type="component" value="Unassembled WGS sequence"/>
</dbReference>
<dbReference type="PANTHER" id="PTHR42208">
    <property type="entry name" value="HEAVY METAL TRANSPORTER-RELATED"/>
    <property type="match status" value="1"/>
</dbReference>
<name>A0A831W7R8_9GAMM</name>
<accession>A0A831W7R8</accession>
<dbReference type="EMBL" id="DRKP01000121">
    <property type="protein sequence ID" value="HEB96831.1"/>
    <property type="molecule type" value="Genomic_DNA"/>
</dbReference>
<feature type="transmembrane region" description="Helical" evidence="1">
    <location>
        <begin position="56"/>
        <end position="76"/>
    </location>
</feature>
<feature type="domain" description="Urease accessory protein UreH-like transmembrane" evidence="2">
    <location>
        <begin position="10"/>
        <end position="220"/>
    </location>
</feature>